<dbReference type="OrthoDB" id="5420516at2"/>
<dbReference type="Proteomes" id="UP000191931">
    <property type="component" value="Unassembled WGS sequence"/>
</dbReference>
<gene>
    <name evidence="2" type="ORF">MTBBW1_600030</name>
</gene>
<dbReference type="EMBL" id="FWEV01000304">
    <property type="protein sequence ID" value="SLM32200.1"/>
    <property type="molecule type" value="Genomic_DNA"/>
</dbReference>
<keyword evidence="1" id="KW-0472">Membrane</keyword>
<reference evidence="2 3" key="1">
    <citation type="submission" date="2017-03" db="EMBL/GenBank/DDBJ databases">
        <authorList>
            <person name="Afonso C.L."/>
            <person name="Miller P.J."/>
            <person name="Scott M.A."/>
            <person name="Spackman E."/>
            <person name="Goraichik I."/>
            <person name="Dimitrov K.M."/>
            <person name="Suarez D.L."/>
            <person name="Swayne D.E."/>
        </authorList>
    </citation>
    <scope>NUCLEOTIDE SEQUENCE [LARGE SCALE GENOMIC DNA]</scope>
    <source>
        <strain evidence="2">PRJEB14757</strain>
    </source>
</reference>
<dbReference type="Gene3D" id="1.25.40.10">
    <property type="entry name" value="Tetratricopeptide repeat domain"/>
    <property type="match status" value="1"/>
</dbReference>
<dbReference type="STRING" id="1246637.MTBBW1_600030"/>
<evidence type="ECO:0000313" key="2">
    <source>
        <dbReference type="EMBL" id="SLM32200.1"/>
    </source>
</evidence>
<sequence length="230" mass="25436">MNKVQISKDRRKELEQPDPFLESLYRGMDVMKNYKKQLLIASAIVASIICVASVTLYSIHSSDIKASELLASSIESYEAVEPSEGYDAVSENFMMLLDEYPNTSSGRIGRVIFADICYNAGLYDKAFDLYKTALEDFSKGTVHDVILLGLGHTCQAQKKSADAEKYFAALAEQESSLMKEDALFHLGMIAINSGEQSKGVEFMKKIAGEEQSMYKEMAETIVASTDSADI</sequence>
<evidence type="ECO:0008006" key="4">
    <source>
        <dbReference type="Google" id="ProtNLM"/>
    </source>
</evidence>
<keyword evidence="3" id="KW-1185">Reference proteome</keyword>
<feature type="transmembrane region" description="Helical" evidence="1">
    <location>
        <begin position="38"/>
        <end position="59"/>
    </location>
</feature>
<keyword evidence="1" id="KW-1133">Transmembrane helix</keyword>
<proteinExistence type="predicted"/>
<evidence type="ECO:0000313" key="3">
    <source>
        <dbReference type="Proteomes" id="UP000191931"/>
    </source>
</evidence>
<dbReference type="AlphaFoldDB" id="A0A1W1HID0"/>
<dbReference type="InterPro" id="IPR011990">
    <property type="entry name" value="TPR-like_helical_dom_sf"/>
</dbReference>
<organism evidence="2 3">
    <name type="scientific">Desulfamplus magnetovallimortis</name>
    <dbReference type="NCBI Taxonomy" id="1246637"/>
    <lineage>
        <taxon>Bacteria</taxon>
        <taxon>Pseudomonadati</taxon>
        <taxon>Thermodesulfobacteriota</taxon>
        <taxon>Desulfobacteria</taxon>
        <taxon>Desulfobacterales</taxon>
        <taxon>Desulfobacteraceae</taxon>
        <taxon>Desulfamplus</taxon>
    </lineage>
</organism>
<name>A0A1W1HID0_9BACT</name>
<protein>
    <recommendedName>
        <fullName evidence="4">Tetratricopeptide repeat-like domain-containing protein</fullName>
    </recommendedName>
</protein>
<dbReference type="RefSeq" id="WP_080801628.1">
    <property type="nucleotide sequence ID" value="NZ_LT828542.1"/>
</dbReference>
<dbReference type="SUPFAM" id="SSF48452">
    <property type="entry name" value="TPR-like"/>
    <property type="match status" value="1"/>
</dbReference>
<keyword evidence="1" id="KW-0812">Transmembrane</keyword>
<evidence type="ECO:0000256" key="1">
    <source>
        <dbReference type="SAM" id="Phobius"/>
    </source>
</evidence>
<accession>A0A1W1HID0</accession>